<protein>
    <recommendedName>
        <fullName evidence="3">Transposase</fullName>
    </recommendedName>
</protein>
<dbReference type="EMBL" id="PFHR01000207">
    <property type="protein sequence ID" value="PIW96638.1"/>
    <property type="molecule type" value="Genomic_DNA"/>
</dbReference>
<evidence type="ECO:0000313" key="1">
    <source>
        <dbReference type="EMBL" id="PIW96638.1"/>
    </source>
</evidence>
<dbReference type="AlphaFoldDB" id="A0A2M7IMY3"/>
<evidence type="ECO:0000313" key="2">
    <source>
        <dbReference type="Proteomes" id="UP000230837"/>
    </source>
</evidence>
<organism evidence="1 2">
    <name type="scientific">Candidatus Kaiserbacteria bacterium CG_4_8_14_3_um_filter_38_9</name>
    <dbReference type="NCBI Taxonomy" id="1974599"/>
    <lineage>
        <taxon>Bacteria</taxon>
        <taxon>Candidatus Kaiseribacteriota</taxon>
    </lineage>
</organism>
<sequence>MRELAINHQIDRRVIKRQLDTYKLPEKTHQPRSVHLIVDATYFGDRLEDTSWCVVVFRDFYGKEDLWCAYAHTETTSIYSEGRNYLEQLGYVIISVTADGFGGIKQAFAGIPYQMCHVHMERLLRLGTTRNPKTEAGRVFRALTLSLFDTDSDTFKRRYQDYLRLYTSFLNEKTFNPETGRQDWKHEKLRTASLSLFFHIPYLFTFESNQKIPHDSNALEAHFRHINEVCAIHCGLTRPQKQKLITSIVLASSIAPKEETSQLLFKNRH</sequence>
<dbReference type="Proteomes" id="UP000230837">
    <property type="component" value="Unassembled WGS sequence"/>
</dbReference>
<comment type="caution">
    <text evidence="1">The sequence shown here is derived from an EMBL/GenBank/DDBJ whole genome shotgun (WGS) entry which is preliminary data.</text>
</comment>
<accession>A0A2M7IMY3</accession>
<evidence type="ECO:0008006" key="3">
    <source>
        <dbReference type="Google" id="ProtNLM"/>
    </source>
</evidence>
<gene>
    <name evidence="1" type="ORF">COZ82_03940</name>
</gene>
<name>A0A2M7IMY3_9BACT</name>
<reference evidence="2" key="1">
    <citation type="submission" date="2017-09" db="EMBL/GenBank/DDBJ databases">
        <title>Depth-based differentiation of microbial function through sediment-hosted aquifers and enrichment of novel symbionts in the deep terrestrial subsurface.</title>
        <authorList>
            <person name="Probst A.J."/>
            <person name="Ladd B."/>
            <person name="Jarett J.K."/>
            <person name="Geller-Mcgrath D.E."/>
            <person name="Sieber C.M.K."/>
            <person name="Emerson J.B."/>
            <person name="Anantharaman K."/>
            <person name="Thomas B.C."/>
            <person name="Malmstrom R."/>
            <person name="Stieglmeier M."/>
            <person name="Klingl A."/>
            <person name="Woyke T."/>
            <person name="Ryan C.M."/>
            <person name="Banfield J.F."/>
        </authorList>
    </citation>
    <scope>NUCLEOTIDE SEQUENCE [LARGE SCALE GENOMIC DNA]</scope>
</reference>
<proteinExistence type="predicted"/>